<comment type="subcellular location">
    <subcellularLocation>
        <location evidence="2">Cytoplasm</location>
    </subcellularLocation>
    <subcellularLocation>
        <location evidence="1">Nucleus</location>
    </subcellularLocation>
</comment>
<evidence type="ECO:0000313" key="11">
    <source>
        <dbReference type="Proteomes" id="UP000748025"/>
    </source>
</evidence>
<name>A0A9P7NEF5_9HYPO</name>
<comment type="function">
    <text evidence="8">tRNA nucleus export receptor which facilitates tRNA translocation across the nuclear pore complex. Involved in pre-tRNA splicing, probably by affecting the interaction of pre-tRNA with splicing endonuclease.</text>
</comment>
<dbReference type="SMART" id="SM00913">
    <property type="entry name" value="IBN_N"/>
    <property type="match status" value="1"/>
</dbReference>
<keyword evidence="6" id="KW-0653">Protein transport</keyword>
<keyword evidence="7" id="KW-0539">Nucleus</keyword>
<dbReference type="Proteomes" id="UP000748025">
    <property type="component" value="Unassembled WGS sequence"/>
</dbReference>
<dbReference type="AlphaFoldDB" id="A0A9P7NEF5"/>
<proteinExistence type="predicted"/>
<dbReference type="InterPro" id="IPR001494">
    <property type="entry name" value="Importin-beta_N"/>
</dbReference>
<dbReference type="PROSITE" id="PS50166">
    <property type="entry name" value="IMPORTIN_B_NT"/>
    <property type="match status" value="1"/>
</dbReference>
<evidence type="ECO:0000256" key="7">
    <source>
        <dbReference type="ARBA" id="ARBA00023242"/>
    </source>
</evidence>
<gene>
    <name evidence="10" type="ORF">E4U43_006715</name>
</gene>
<evidence type="ECO:0000256" key="1">
    <source>
        <dbReference type="ARBA" id="ARBA00004123"/>
    </source>
</evidence>
<dbReference type="GO" id="GO:0031267">
    <property type="term" value="F:small GTPase binding"/>
    <property type="evidence" value="ECO:0007669"/>
    <property type="project" value="InterPro"/>
</dbReference>
<dbReference type="PANTHER" id="PTHR10997:SF18">
    <property type="entry name" value="D-IMPORTIN 7_RANBP7"/>
    <property type="match status" value="1"/>
</dbReference>
<sequence length="298" mass="33879">MDTSMLRELLGASLAADADNRRRAELQLKQVRDVTLERGPSIPKAVPGVQDRPRTIPPPLPRQICLLGRIKRPRQSRRAAFTLENSGPFDFLSVWPGNMGLEARLLPTSTPIEEQPGFVDALFDILQAEQEATVRLSTVIYIKNRVNRAWYRTDQYNGECLIAEDEKARVRDRLVPILAASDGAVRQQLIPVLQRILQHDFPSRWPRFMDFTTELLNTNTPSSVLAGLQCLLAICRAFRYKSHENTDRAQFDTIVENSFPRLLSICNELVNQESEEAGEMLHLALKSYKHATWVSTFL</sequence>
<evidence type="ECO:0000256" key="8">
    <source>
        <dbReference type="ARBA" id="ARBA00025147"/>
    </source>
</evidence>
<keyword evidence="11" id="KW-1185">Reference proteome</keyword>
<evidence type="ECO:0000313" key="10">
    <source>
        <dbReference type="EMBL" id="KAG6014286.1"/>
    </source>
</evidence>
<evidence type="ECO:0000259" key="9">
    <source>
        <dbReference type="PROSITE" id="PS50166"/>
    </source>
</evidence>
<dbReference type="Gene3D" id="1.25.10.10">
    <property type="entry name" value="Leucine-rich Repeat Variant"/>
    <property type="match status" value="1"/>
</dbReference>
<dbReference type="PANTHER" id="PTHR10997">
    <property type="entry name" value="IMPORTIN-7, 8, 11"/>
    <property type="match status" value="1"/>
</dbReference>
<keyword evidence="3" id="KW-0813">Transport</keyword>
<evidence type="ECO:0000256" key="3">
    <source>
        <dbReference type="ARBA" id="ARBA00022448"/>
    </source>
</evidence>
<evidence type="ECO:0000256" key="4">
    <source>
        <dbReference type="ARBA" id="ARBA00022490"/>
    </source>
</evidence>
<evidence type="ECO:0000256" key="2">
    <source>
        <dbReference type="ARBA" id="ARBA00004496"/>
    </source>
</evidence>
<dbReference type="GO" id="GO:0008033">
    <property type="term" value="P:tRNA processing"/>
    <property type="evidence" value="ECO:0007669"/>
    <property type="project" value="UniProtKB-KW"/>
</dbReference>
<dbReference type="SUPFAM" id="SSF48371">
    <property type="entry name" value="ARM repeat"/>
    <property type="match status" value="1"/>
</dbReference>
<evidence type="ECO:0000256" key="5">
    <source>
        <dbReference type="ARBA" id="ARBA00022694"/>
    </source>
</evidence>
<keyword evidence="5" id="KW-0819">tRNA processing</keyword>
<feature type="domain" description="Importin N-terminal" evidence="9">
    <location>
        <begin position="101"/>
        <end position="180"/>
    </location>
</feature>
<comment type="caution">
    <text evidence="10">The sequence shown here is derived from an EMBL/GenBank/DDBJ whole genome shotgun (WGS) entry which is preliminary data.</text>
</comment>
<dbReference type="InterPro" id="IPR011989">
    <property type="entry name" value="ARM-like"/>
</dbReference>
<dbReference type="GO" id="GO:0005635">
    <property type="term" value="C:nuclear envelope"/>
    <property type="evidence" value="ECO:0007669"/>
    <property type="project" value="TreeGrafter"/>
</dbReference>
<reference evidence="10" key="1">
    <citation type="journal article" date="2020" name="bioRxiv">
        <title>Whole genome comparisons of ergot fungi reveals the divergence and evolution of species within the genus Claviceps are the result of varying mechanisms driving genome evolution and host range expansion.</title>
        <authorList>
            <person name="Wyka S.A."/>
            <person name="Mondo S.J."/>
            <person name="Liu M."/>
            <person name="Dettman J."/>
            <person name="Nalam V."/>
            <person name="Broders K.D."/>
        </authorList>
    </citation>
    <scope>NUCLEOTIDE SEQUENCE</scope>
    <source>
        <strain evidence="10">CCC 602</strain>
    </source>
</reference>
<dbReference type="GO" id="GO:0006606">
    <property type="term" value="P:protein import into nucleus"/>
    <property type="evidence" value="ECO:0007669"/>
    <property type="project" value="TreeGrafter"/>
</dbReference>
<organism evidence="10 11">
    <name type="scientific">Claviceps pusilla</name>
    <dbReference type="NCBI Taxonomy" id="123648"/>
    <lineage>
        <taxon>Eukaryota</taxon>
        <taxon>Fungi</taxon>
        <taxon>Dikarya</taxon>
        <taxon>Ascomycota</taxon>
        <taxon>Pezizomycotina</taxon>
        <taxon>Sordariomycetes</taxon>
        <taxon>Hypocreomycetidae</taxon>
        <taxon>Hypocreales</taxon>
        <taxon>Clavicipitaceae</taxon>
        <taxon>Claviceps</taxon>
    </lineage>
</organism>
<protein>
    <recommendedName>
        <fullName evidence="9">Importin N-terminal domain-containing protein</fullName>
    </recommendedName>
</protein>
<dbReference type="InterPro" id="IPR016024">
    <property type="entry name" value="ARM-type_fold"/>
</dbReference>
<dbReference type="InterPro" id="IPR013598">
    <property type="entry name" value="Exportin-1/Importin-b-like"/>
</dbReference>
<evidence type="ECO:0000256" key="6">
    <source>
        <dbReference type="ARBA" id="ARBA00022927"/>
    </source>
</evidence>
<dbReference type="OrthoDB" id="760868at2759"/>
<accession>A0A9P7NEF5</accession>
<dbReference type="Pfam" id="PF03810">
    <property type="entry name" value="IBN_N"/>
    <property type="match status" value="1"/>
</dbReference>
<keyword evidence="4" id="KW-0963">Cytoplasm</keyword>
<dbReference type="EMBL" id="SRPW01000473">
    <property type="protein sequence ID" value="KAG6014286.1"/>
    <property type="molecule type" value="Genomic_DNA"/>
</dbReference>
<dbReference type="Pfam" id="PF08389">
    <property type="entry name" value="Xpo1"/>
    <property type="match status" value="1"/>
</dbReference>
<dbReference type="GO" id="GO:0005829">
    <property type="term" value="C:cytosol"/>
    <property type="evidence" value="ECO:0007669"/>
    <property type="project" value="TreeGrafter"/>
</dbReference>